<dbReference type="OrthoDB" id="1862401at2759"/>
<dbReference type="Gene3D" id="3.30.559.10">
    <property type="entry name" value="Chloramphenicol acetyltransferase-like domain"/>
    <property type="match status" value="3"/>
</dbReference>
<dbReference type="Pfam" id="PF02458">
    <property type="entry name" value="Transferase"/>
    <property type="match status" value="1"/>
</dbReference>
<dbReference type="InterPro" id="IPR050317">
    <property type="entry name" value="Plant_Fungal_Acyltransferase"/>
</dbReference>
<gene>
    <name evidence="3" type="ORF">GJ744_008976</name>
</gene>
<dbReference type="PANTHER" id="PTHR31642">
    <property type="entry name" value="TRICHOTHECENE 3-O-ACETYLTRANSFERASE"/>
    <property type="match status" value="1"/>
</dbReference>
<comment type="caution">
    <text evidence="3">The sequence shown here is derived from an EMBL/GenBank/DDBJ whole genome shotgun (WGS) entry which is preliminary data.</text>
</comment>
<feature type="compositionally biased region" description="Low complexity" evidence="2">
    <location>
        <begin position="499"/>
        <end position="509"/>
    </location>
</feature>
<dbReference type="EMBL" id="JAACFV010000050">
    <property type="protein sequence ID" value="KAF7508729.1"/>
    <property type="molecule type" value="Genomic_DNA"/>
</dbReference>
<protein>
    <recommendedName>
        <fullName evidence="5">Trichothecene 3-O-acetyltransferase</fullName>
    </recommendedName>
</protein>
<name>A0A8H7AJU6_9EURO</name>
<evidence type="ECO:0000313" key="4">
    <source>
        <dbReference type="Proteomes" id="UP000606974"/>
    </source>
</evidence>
<evidence type="ECO:0000313" key="3">
    <source>
        <dbReference type="EMBL" id="KAF7508729.1"/>
    </source>
</evidence>
<dbReference type="InterPro" id="IPR023213">
    <property type="entry name" value="CAT-like_dom_sf"/>
</dbReference>
<keyword evidence="4" id="KW-1185">Reference proteome</keyword>
<accession>A0A8H7AJU6</accession>
<feature type="region of interest" description="Disordered" evidence="2">
    <location>
        <begin position="490"/>
        <end position="531"/>
    </location>
</feature>
<evidence type="ECO:0000256" key="2">
    <source>
        <dbReference type="SAM" id="MobiDB-lite"/>
    </source>
</evidence>
<dbReference type="GO" id="GO:0016747">
    <property type="term" value="F:acyltransferase activity, transferring groups other than amino-acyl groups"/>
    <property type="evidence" value="ECO:0007669"/>
    <property type="project" value="TreeGrafter"/>
</dbReference>
<dbReference type="Proteomes" id="UP000606974">
    <property type="component" value="Unassembled WGS sequence"/>
</dbReference>
<evidence type="ECO:0000256" key="1">
    <source>
        <dbReference type="ARBA" id="ARBA00022679"/>
    </source>
</evidence>
<organism evidence="3 4">
    <name type="scientific">Endocarpon pusillum</name>
    <dbReference type="NCBI Taxonomy" id="364733"/>
    <lineage>
        <taxon>Eukaryota</taxon>
        <taxon>Fungi</taxon>
        <taxon>Dikarya</taxon>
        <taxon>Ascomycota</taxon>
        <taxon>Pezizomycotina</taxon>
        <taxon>Eurotiomycetes</taxon>
        <taxon>Chaetothyriomycetidae</taxon>
        <taxon>Verrucariales</taxon>
        <taxon>Verrucariaceae</taxon>
        <taxon>Endocarpon</taxon>
    </lineage>
</organism>
<dbReference type="AlphaFoldDB" id="A0A8H7AJU6"/>
<reference evidence="3" key="1">
    <citation type="submission" date="2020-02" db="EMBL/GenBank/DDBJ databases">
        <authorList>
            <person name="Palmer J.M."/>
        </authorList>
    </citation>
    <scope>NUCLEOTIDE SEQUENCE</scope>
    <source>
        <strain evidence="3">EPUS1.4</strain>
        <tissue evidence="3">Thallus</tissue>
    </source>
</reference>
<feature type="compositionally biased region" description="Gly residues" evidence="2">
    <location>
        <begin position="510"/>
        <end position="521"/>
    </location>
</feature>
<dbReference type="PANTHER" id="PTHR31642:SF310">
    <property type="entry name" value="FATTY ALCOHOL:CAFFEOYL-COA ACYLTRANSFERASE"/>
    <property type="match status" value="1"/>
</dbReference>
<keyword evidence="1" id="KW-0808">Transferase</keyword>
<evidence type="ECO:0008006" key="5">
    <source>
        <dbReference type="Google" id="ProtNLM"/>
    </source>
</evidence>
<sequence length="609" mass="66002">MPIAEFLNSLRCMKPSRKPQSRLPIASKKKDRVLSDTTDYALSESLAPSHHHSQELPITDMDTEHTITLSTLDQGMPRHYTRFCLAFRLGEIPATVAIARLEVFFRRVFQAEPWLAGHACPVREHCSPRHQLEIRFSQQDVENFQVKVQELPHDKCPLTYDELCELGMPPSKIPRQLVSSCPDRRPDTEPAPILDVTVNIVRGGLLIAIFLHHGVTDGASMGTILSGQLCRDISETKLLTAVDLAEKARAETATRLPLSAIPTIQSIGSHSEYKPALRAIGQTPSSPAPAPSPSEVTSHIFRFSDSTLQTLKADLNSLLQKSKPDPQIPWITTHDALQSLLWQHLTRARIPSLPATQCTLDSKTSTLLIPVNIRKRITPPLPPSYLGGAVVLAPATLPLTSLLTPTGTHQLQTDGLSKMVDKAYLLSTAITIHAAIAKCNDDYLREVLELTKGVDSVREMVDLNLDTAGGLDLCITSWAVLPVFEWPERNEEADGAGDGSSSGSNSSSSGGSGSSGSGSSGSGSSSNSKESDIGLGMGLGLPDFVRKPWSRDAGGCIILPRDRRGWAKGEDGAGDGSGGLEVLVQLKTEDMERLMRDGEFMACVDRVID</sequence>
<proteinExistence type="predicted"/>